<dbReference type="Pfam" id="PF03760">
    <property type="entry name" value="LEA_1"/>
    <property type="match status" value="1"/>
</dbReference>
<evidence type="ECO:0008006" key="5">
    <source>
        <dbReference type="Google" id="ProtNLM"/>
    </source>
</evidence>
<gene>
    <name evidence="3" type="ORF">IFM89_010373</name>
</gene>
<comment type="similarity">
    <text evidence="1">Belongs to the LEA type 1 family.</text>
</comment>
<dbReference type="InterPro" id="IPR005513">
    <property type="entry name" value="LEA_1"/>
</dbReference>
<evidence type="ECO:0000256" key="2">
    <source>
        <dbReference type="SAM" id="MobiDB-lite"/>
    </source>
</evidence>
<comment type="caution">
    <text evidence="3">The sequence shown here is derived from an EMBL/GenBank/DDBJ whole genome shotgun (WGS) entry which is preliminary data.</text>
</comment>
<dbReference type="OrthoDB" id="1935860at2759"/>
<organism evidence="3 4">
    <name type="scientific">Coptis chinensis</name>
    <dbReference type="NCBI Taxonomy" id="261450"/>
    <lineage>
        <taxon>Eukaryota</taxon>
        <taxon>Viridiplantae</taxon>
        <taxon>Streptophyta</taxon>
        <taxon>Embryophyta</taxon>
        <taxon>Tracheophyta</taxon>
        <taxon>Spermatophyta</taxon>
        <taxon>Magnoliopsida</taxon>
        <taxon>Ranunculales</taxon>
        <taxon>Ranunculaceae</taxon>
        <taxon>Coptidoideae</taxon>
        <taxon>Coptis</taxon>
    </lineage>
</organism>
<dbReference type="PANTHER" id="PTHR33493:SF3">
    <property type="entry name" value="LATE EMBRYOGENESIS ABUNDANT PROTEIN, LEA_1 SUBGROUP"/>
    <property type="match status" value="1"/>
</dbReference>
<dbReference type="GO" id="GO:0009793">
    <property type="term" value="P:embryo development ending in seed dormancy"/>
    <property type="evidence" value="ECO:0007669"/>
    <property type="project" value="InterPro"/>
</dbReference>
<name>A0A835IY37_9MAGN</name>
<protein>
    <recommendedName>
        <fullName evidence="5">Late embryogenesis abundant protein</fullName>
    </recommendedName>
</protein>
<dbReference type="PANTHER" id="PTHR33493">
    <property type="entry name" value="LATE EMBRYOGENESIS ABUNDANT PROTEIN 6-RELATED"/>
    <property type="match status" value="1"/>
</dbReference>
<evidence type="ECO:0000313" key="4">
    <source>
        <dbReference type="Proteomes" id="UP000631114"/>
    </source>
</evidence>
<proteinExistence type="inferred from homology"/>
<reference evidence="3 4" key="1">
    <citation type="submission" date="2020-10" db="EMBL/GenBank/DDBJ databases">
        <title>The Coptis chinensis genome and diversification of protoberbering-type alkaloids.</title>
        <authorList>
            <person name="Wang B."/>
            <person name="Shu S."/>
            <person name="Song C."/>
            <person name="Liu Y."/>
        </authorList>
    </citation>
    <scope>NUCLEOTIDE SEQUENCE [LARGE SCALE GENOMIC DNA]</scope>
    <source>
        <strain evidence="3">HL-2020</strain>
        <tissue evidence="3">Leaf</tissue>
    </source>
</reference>
<accession>A0A835IY37</accession>
<keyword evidence="4" id="KW-1185">Reference proteome</keyword>
<feature type="compositionally biased region" description="Polar residues" evidence="2">
    <location>
        <begin position="101"/>
        <end position="132"/>
    </location>
</feature>
<evidence type="ECO:0000313" key="3">
    <source>
        <dbReference type="EMBL" id="KAF9624347.1"/>
    </source>
</evidence>
<evidence type="ECO:0000256" key="1">
    <source>
        <dbReference type="ARBA" id="ARBA00010975"/>
    </source>
</evidence>
<feature type="region of interest" description="Disordered" evidence="2">
    <location>
        <begin position="94"/>
        <end position="132"/>
    </location>
</feature>
<dbReference type="AlphaFoldDB" id="A0A835IY37"/>
<dbReference type="EMBL" id="JADFTS010000001">
    <property type="protein sequence ID" value="KAF9624347.1"/>
    <property type="molecule type" value="Genomic_DNA"/>
</dbReference>
<dbReference type="Proteomes" id="UP000631114">
    <property type="component" value="Unassembled WGS sequence"/>
</dbReference>
<sequence length="132" mass="14007">MKASKMDILNEKSSKGKMQAVKEKLSDMATMRKVKSDAKAEEQAEKDLAKTRIEVAKEIRKAKEAEAGMDLHVAKAGEIVQKHIEKHPDDLVNAAGAVGIPSSNENSPGSIGSTNPIGSTSPISAPTSNNLL</sequence>